<dbReference type="EMBL" id="FXZI01000003">
    <property type="protein sequence ID" value="SMX83301.1"/>
    <property type="molecule type" value="Genomic_DNA"/>
</dbReference>
<dbReference type="GO" id="GO:0003677">
    <property type="term" value="F:DNA binding"/>
    <property type="evidence" value="ECO:0007669"/>
    <property type="project" value="InterPro"/>
</dbReference>
<dbReference type="EC" id="2.1.1.72" evidence="6"/>
<dbReference type="InterPro" id="IPR029063">
    <property type="entry name" value="SAM-dependent_MTases_sf"/>
</dbReference>
<dbReference type="Proteomes" id="UP000234300">
    <property type="component" value="Unassembled WGS sequence"/>
</dbReference>
<accession>A0A2H1J7G5</accession>
<dbReference type="SUPFAM" id="SSF53335">
    <property type="entry name" value="S-adenosyl-L-methionine-dependent methyltransferases"/>
    <property type="match status" value="1"/>
</dbReference>
<evidence type="ECO:0000256" key="3">
    <source>
        <dbReference type="ARBA" id="ARBA00022691"/>
    </source>
</evidence>
<proteinExistence type="predicted"/>
<dbReference type="PRINTS" id="PR00506">
    <property type="entry name" value="D21N6MTFRASE"/>
</dbReference>
<keyword evidence="1 6" id="KW-0489">Methyltransferase</keyword>
<dbReference type="InterPro" id="IPR041405">
    <property type="entry name" value="T3RM_EcoP15I_C"/>
</dbReference>
<name>A0A2H1J7G5_BREAU</name>
<reference evidence="6 7" key="1">
    <citation type="submission" date="2017-03" db="EMBL/GenBank/DDBJ databases">
        <authorList>
            <person name="Afonso C.L."/>
            <person name="Miller P.J."/>
            <person name="Scott M.A."/>
            <person name="Spackman E."/>
            <person name="Goraichik I."/>
            <person name="Dimitrov K.M."/>
            <person name="Suarez D.L."/>
            <person name="Swayne D.E."/>
        </authorList>
    </citation>
    <scope>NUCLEOTIDE SEQUENCE [LARGE SCALE GENOMIC DNA]</scope>
    <source>
        <strain evidence="7">8(6)</strain>
    </source>
</reference>
<evidence type="ECO:0000313" key="6">
    <source>
        <dbReference type="EMBL" id="SMX83301.1"/>
    </source>
</evidence>
<dbReference type="Gene3D" id="3.40.50.150">
    <property type="entry name" value="Vaccinia Virus protein VP39"/>
    <property type="match status" value="1"/>
</dbReference>
<organism evidence="6 7">
    <name type="scientific">Brevibacterium aurantiacum</name>
    <dbReference type="NCBI Taxonomy" id="273384"/>
    <lineage>
        <taxon>Bacteria</taxon>
        <taxon>Bacillati</taxon>
        <taxon>Actinomycetota</taxon>
        <taxon>Actinomycetes</taxon>
        <taxon>Micrococcales</taxon>
        <taxon>Brevibacteriaceae</taxon>
        <taxon>Brevibacterium</taxon>
    </lineage>
</organism>
<evidence type="ECO:0000256" key="1">
    <source>
        <dbReference type="ARBA" id="ARBA00022603"/>
    </source>
</evidence>
<sequence length="446" mass="49241">MYSRLELAKELLAEDGVIFVSIDDNEQANLKILCDEIFGEQNFIAGFIVVRSEGGGLAKQAVIGHDYLPAYCRNVEKFSPLGRPKDIRGAVVSINGEDFWIETDWLRKEFGKYGNCPYEEIETHLGVKKKDEIDAGLEDGTYILVPKKGLHLVGRLRKVSEDTSKFYTVLKGFDGDGYAKYLNKFGVQDLESLSLGSFFSNPKPVELIRRAVEGATIRSKNEGDVVLDFFSGSATTAEAVMRQNAEDGGNRRYILVQLPELVPESTPAYQAGYRTIDEIGRDRIARAAEEIRTNTGASIDYGFRVYHLEEPSARTLDALQSFDPGEDGVLLAGDFVSKFASNGTPGAQVALATWLVQDGFGLSSDVNVVKLNEYELQVCEDSGYVIEPGLDSDDVVALVAKLEAGKLDLKRLVVFGYSVPFSVLHELRQNLKSLRSGLTVSVIERY</sequence>
<keyword evidence="3" id="KW-0949">S-adenosyl-L-methionine</keyword>
<evidence type="ECO:0000259" key="5">
    <source>
        <dbReference type="Pfam" id="PF18273"/>
    </source>
</evidence>
<keyword evidence="2 6" id="KW-0808">Transferase</keyword>
<protein>
    <submittedName>
        <fullName evidence="6">DNA methylase</fullName>
        <ecNumber evidence="6">2.1.1.72</ecNumber>
    </submittedName>
</protein>
<evidence type="ECO:0000259" key="4">
    <source>
        <dbReference type="Pfam" id="PF01555"/>
    </source>
</evidence>
<gene>
    <name evidence="6" type="ORF">BAURA86_01386</name>
</gene>
<dbReference type="InterPro" id="IPR002295">
    <property type="entry name" value="N4/N6-MTase_EcoPI_Mod-like"/>
</dbReference>
<dbReference type="GO" id="GO:0008170">
    <property type="term" value="F:N-methyltransferase activity"/>
    <property type="evidence" value="ECO:0007669"/>
    <property type="project" value="InterPro"/>
</dbReference>
<feature type="domain" description="DNA methylase N-4/N-6" evidence="4">
    <location>
        <begin position="1"/>
        <end position="245"/>
    </location>
</feature>
<feature type="domain" description="Type III R-M EcoP15I C-terminal" evidence="5">
    <location>
        <begin position="346"/>
        <end position="435"/>
    </location>
</feature>
<evidence type="ECO:0000313" key="7">
    <source>
        <dbReference type="Proteomes" id="UP000234300"/>
    </source>
</evidence>
<dbReference type="InterPro" id="IPR002941">
    <property type="entry name" value="DNA_methylase_N4/N6"/>
</dbReference>
<dbReference type="Pfam" id="PF01555">
    <property type="entry name" value="N6_N4_Mtase"/>
    <property type="match status" value="1"/>
</dbReference>
<evidence type="ECO:0000256" key="2">
    <source>
        <dbReference type="ARBA" id="ARBA00022679"/>
    </source>
</evidence>
<dbReference type="AlphaFoldDB" id="A0A2H1J7G5"/>
<dbReference type="GO" id="GO:0032259">
    <property type="term" value="P:methylation"/>
    <property type="evidence" value="ECO:0007669"/>
    <property type="project" value="UniProtKB-KW"/>
</dbReference>
<dbReference type="GO" id="GO:0009007">
    <property type="term" value="F:site-specific DNA-methyltransferase (adenine-specific) activity"/>
    <property type="evidence" value="ECO:0007669"/>
    <property type="project" value="UniProtKB-EC"/>
</dbReference>
<dbReference type="Pfam" id="PF18273">
    <property type="entry name" value="T3RM_EcoP15I_C"/>
    <property type="match status" value="1"/>
</dbReference>